<dbReference type="RefSeq" id="WP_166932267.1">
    <property type="nucleotide sequence ID" value="NZ_BAAADD010000002.1"/>
</dbReference>
<keyword evidence="5" id="KW-1185">Reference proteome</keyword>
<dbReference type="SUPFAM" id="SSF102705">
    <property type="entry name" value="NIF3 (NGG1p interacting factor 3)-like"/>
    <property type="match status" value="1"/>
</dbReference>
<dbReference type="InterPro" id="IPR036069">
    <property type="entry name" value="DUF34/NIF3_sf"/>
</dbReference>
<gene>
    <name evidence="4" type="ORF">GCM10008942_08170</name>
</gene>
<proteinExistence type="inferred from homology"/>
<reference evidence="5" key="1">
    <citation type="journal article" date="2019" name="Int. J. Syst. Evol. Microbiol.">
        <title>The Global Catalogue of Microorganisms (GCM) 10K type strain sequencing project: providing services to taxonomists for standard genome sequencing and annotation.</title>
        <authorList>
            <consortium name="The Broad Institute Genomics Platform"/>
            <consortium name="The Broad Institute Genome Sequencing Center for Infectious Disease"/>
            <person name="Wu L."/>
            <person name="Ma J."/>
        </authorList>
    </citation>
    <scope>NUCLEOTIDE SEQUENCE [LARGE SCALE GENOMIC DNA]</scope>
    <source>
        <strain evidence="5">JCM 15089</strain>
    </source>
</reference>
<evidence type="ECO:0000256" key="2">
    <source>
        <dbReference type="ARBA" id="ARBA00022723"/>
    </source>
</evidence>
<evidence type="ECO:0008006" key="6">
    <source>
        <dbReference type="Google" id="ProtNLM"/>
    </source>
</evidence>
<keyword evidence="3" id="KW-0732">Signal</keyword>
<dbReference type="PANTHER" id="PTHR13799:SF14">
    <property type="entry name" value="GTP CYCLOHYDROLASE 1 TYPE 2 HOMOLOG"/>
    <property type="match status" value="1"/>
</dbReference>
<comment type="caution">
    <text evidence="4">The sequence shown here is derived from an EMBL/GenBank/DDBJ whole genome shotgun (WGS) entry which is preliminary data.</text>
</comment>
<dbReference type="InterPro" id="IPR006311">
    <property type="entry name" value="TAT_signal"/>
</dbReference>
<evidence type="ECO:0000256" key="3">
    <source>
        <dbReference type="SAM" id="SignalP"/>
    </source>
</evidence>
<comment type="similarity">
    <text evidence="1">Belongs to the GTP cyclohydrolase I type 2/NIF3 family.</text>
</comment>
<keyword evidence="2" id="KW-0479">Metal-binding</keyword>
<accession>A0ABP3PEP6</accession>
<evidence type="ECO:0000313" key="5">
    <source>
        <dbReference type="Proteomes" id="UP001499951"/>
    </source>
</evidence>
<evidence type="ECO:0000313" key="4">
    <source>
        <dbReference type="EMBL" id="GAA0562102.1"/>
    </source>
</evidence>
<dbReference type="Pfam" id="PF01784">
    <property type="entry name" value="DUF34_NIF3"/>
    <property type="match status" value="1"/>
</dbReference>
<organism evidence="4 5">
    <name type="scientific">Rhizomicrobium electricum</name>
    <dbReference type="NCBI Taxonomy" id="480070"/>
    <lineage>
        <taxon>Bacteria</taxon>
        <taxon>Pseudomonadati</taxon>
        <taxon>Pseudomonadota</taxon>
        <taxon>Alphaproteobacteria</taxon>
        <taxon>Micropepsales</taxon>
        <taxon>Micropepsaceae</taxon>
        <taxon>Rhizomicrobium</taxon>
    </lineage>
</organism>
<dbReference type="PROSITE" id="PS51318">
    <property type="entry name" value="TAT"/>
    <property type="match status" value="1"/>
</dbReference>
<evidence type="ECO:0000256" key="1">
    <source>
        <dbReference type="ARBA" id="ARBA00006964"/>
    </source>
</evidence>
<dbReference type="EMBL" id="BAAADD010000002">
    <property type="protein sequence ID" value="GAA0562102.1"/>
    <property type="molecule type" value="Genomic_DNA"/>
</dbReference>
<feature type="signal peptide" evidence="3">
    <location>
        <begin position="1"/>
        <end position="23"/>
    </location>
</feature>
<name>A0ABP3PEP6_9PROT</name>
<dbReference type="Gene3D" id="3.40.1390.30">
    <property type="entry name" value="NIF3 (NGG1p interacting factor 3)-like"/>
    <property type="match status" value="2"/>
</dbReference>
<dbReference type="PANTHER" id="PTHR13799">
    <property type="entry name" value="NGG1 INTERACTING FACTOR 3"/>
    <property type="match status" value="1"/>
</dbReference>
<protein>
    <recommendedName>
        <fullName evidence="6">NGG1p interacting factor NIF3</fullName>
    </recommendedName>
</protein>
<sequence>MTEFTRRTMLAATGAAVTMNARAATPLTAAAVIDRIKAHIGVPWAAKTVDGIIAGDAATPVTGIATTMMATYAVLKRAAAEGLNFVVSHEPTFWSHQENISEVKDDPIYHEKLAFITEHKLVSFHFHDHWHALKPRDGINEGVMRRLGWTAYSDAKYPSVYNLPQTTVGALTRHLQTKLNAATIRTIGNPDMPVKRVVGGWGYAQKQAGQQIFNSKEGIDAFIIGECWEWELQEYVADLVTSGRSAALIMVGHISSEQYGMEYCAEWMKGFVPEVPVKFLEMPEPYWSPKA</sequence>
<dbReference type="InterPro" id="IPR002678">
    <property type="entry name" value="DUF34/NIF3"/>
</dbReference>
<feature type="chain" id="PRO_5045158147" description="NGG1p interacting factor NIF3" evidence="3">
    <location>
        <begin position="24"/>
        <end position="291"/>
    </location>
</feature>
<dbReference type="Proteomes" id="UP001499951">
    <property type="component" value="Unassembled WGS sequence"/>
</dbReference>